<dbReference type="GO" id="GO:0045892">
    <property type="term" value="P:negative regulation of DNA-templated transcription"/>
    <property type="evidence" value="ECO:0007669"/>
    <property type="project" value="InterPro"/>
</dbReference>
<dbReference type="InterPro" id="IPR036388">
    <property type="entry name" value="WH-like_DNA-bd_sf"/>
</dbReference>
<dbReference type="AlphaFoldDB" id="A0A3A9ZSP7"/>
<dbReference type="OrthoDB" id="9813987at2"/>
<evidence type="ECO:0000256" key="2">
    <source>
        <dbReference type="ARBA" id="ARBA00023015"/>
    </source>
</evidence>
<sequence>MGVRGFGDLEAAIMDRLWVRNAPATVRELHSDLLPDRDIAYNTVLTVVDNLYKKGWLRREREGRAHRYEPTRSREEYGALLMRDALDEAGDPAEALVRFVGRMSADEAAALRQALQAHERSNAK</sequence>
<keyword evidence="3" id="KW-0238">DNA-binding</keyword>
<dbReference type="Gene3D" id="6.10.140.850">
    <property type="match status" value="1"/>
</dbReference>
<evidence type="ECO:0000313" key="6">
    <source>
        <dbReference type="Proteomes" id="UP000281726"/>
    </source>
</evidence>
<keyword evidence="2" id="KW-0805">Transcription regulation</keyword>
<dbReference type="InterPro" id="IPR036390">
    <property type="entry name" value="WH_DNA-bd_sf"/>
</dbReference>
<dbReference type="InterPro" id="IPR005650">
    <property type="entry name" value="BlaI_family"/>
</dbReference>
<dbReference type="Pfam" id="PF03965">
    <property type="entry name" value="Penicillinase_R"/>
    <property type="match status" value="1"/>
</dbReference>
<dbReference type="Gene3D" id="1.10.10.10">
    <property type="entry name" value="Winged helix-like DNA-binding domain superfamily/Winged helix DNA-binding domain"/>
    <property type="match status" value="1"/>
</dbReference>
<dbReference type="SUPFAM" id="SSF46785">
    <property type="entry name" value="Winged helix' DNA-binding domain"/>
    <property type="match status" value="1"/>
</dbReference>
<name>A0A3A9ZSP7_9ACTN</name>
<organism evidence="5 6">
    <name type="scientific">Micromonospora endolithica</name>
    <dbReference type="NCBI Taxonomy" id="230091"/>
    <lineage>
        <taxon>Bacteria</taxon>
        <taxon>Bacillati</taxon>
        <taxon>Actinomycetota</taxon>
        <taxon>Actinomycetes</taxon>
        <taxon>Micromonosporales</taxon>
        <taxon>Micromonosporaceae</taxon>
        <taxon>Micromonospora</taxon>
    </lineage>
</organism>
<keyword evidence="4" id="KW-0804">Transcription</keyword>
<comment type="caution">
    <text evidence="5">The sequence shown here is derived from an EMBL/GenBank/DDBJ whole genome shotgun (WGS) entry which is preliminary data.</text>
</comment>
<dbReference type="Proteomes" id="UP000281726">
    <property type="component" value="Unassembled WGS sequence"/>
</dbReference>
<accession>A0A3A9ZSP7</accession>
<reference evidence="5 6" key="1">
    <citation type="journal article" date="2004" name="Syst. Appl. Microbiol.">
        <title>Cryptoendolithic actinomycetes from antarctic sandstone rock samples: Micromonospora endolithica sp. nov. and two isolates related to Micromonospora coerulea Jensen 1932.</title>
        <authorList>
            <person name="Hirsch P."/>
            <person name="Mevs U."/>
            <person name="Kroppenstedt R.M."/>
            <person name="Schumann P."/>
            <person name="Stackebrandt E."/>
        </authorList>
    </citation>
    <scope>NUCLEOTIDE SEQUENCE [LARGE SCALE GENOMIC DNA]</scope>
    <source>
        <strain evidence="5 6">JCM 12677</strain>
    </source>
</reference>
<keyword evidence="6" id="KW-1185">Reference proteome</keyword>
<evidence type="ECO:0000256" key="3">
    <source>
        <dbReference type="ARBA" id="ARBA00023125"/>
    </source>
</evidence>
<comment type="similarity">
    <text evidence="1">Belongs to the BlaI transcriptional regulatory family.</text>
</comment>
<protein>
    <submittedName>
        <fullName evidence="5">BlaI/MecI/CopY family transcriptional regulator</fullName>
    </submittedName>
</protein>
<dbReference type="EMBL" id="RBAK01000001">
    <property type="protein sequence ID" value="RKN51225.1"/>
    <property type="molecule type" value="Genomic_DNA"/>
</dbReference>
<gene>
    <name evidence="5" type="ORF">D7223_00295</name>
</gene>
<evidence type="ECO:0000256" key="4">
    <source>
        <dbReference type="ARBA" id="ARBA00023163"/>
    </source>
</evidence>
<proteinExistence type="inferred from homology"/>
<dbReference type="GO" id="GO:0003677">
    <property type="term" value="F:DNA binding"/>
    <property type="evidence" value="ECO:0007669"/>
    <property type="project" value="UniProtKB-KW"/>
</dbReference>
<evidence type="ECO:0000256" key="1">
    <source>
        <dbReference type="ARBA" id="ARBA00011046"/>
    </source>
</evidence>
<evidence type="ECO:0000313" key="5">
    <source>
        <dbReference type="EMBL" id="RKN51225.1"/>
    </source>
</evidence>